<dbReference type="RefSeq" id="WP_269275380.1">
    <property type="nucleotide sequence ID" value="NZ_JAPVOI010000003.1"/>
</dbReference>
<proteinExistence type="predicted"/>
<dbReference type="Pfam" id="PF13852">
    <property type="entry name" value="DUF4197"/>
    <property type="match status" value="1"/>
</dbReference>
<accession>A0ABT4KDK3</accession>
<keyword evidence="2" id="KW-1185">Reference proteome</keyword>
<name>A0ABT4KDK3_9HYPH</name>
<dbReference type="InterPro" id="IPR025245">
    <property type="entry name" value="DUF4197"/>
</dbReference>
<evidence type="ECO:0000313" key="2">
    <source>
        <dbReference type="Proteomes" id="UP001079430"/>
    </source>
</evidence>
<gene>
    <name evidence="1" type="ORF">O3W52_03015</name>
</gene>
<protein>
    <submittedName>
        <fullName evidence="1">Uncharacterized protein</fullName>
    </submittedName>
</protein>
<dbReference type="EMBL" id="JAPVOI010000003">
    <property type="protein sequence ID" value="MCZ4089067.1"/>
    <property type="molecule type" value="Genomic_DNA"/>
</dbReference>
<sequence>MNWLFGNEDSRTGTEQLIDAGQTFALGAAGEGVGRVVSAGGKMALDAGKNAINRRVIGATDAMDDVAKIQQRVQDMRSIGIEPTPGMVSGSERQALLEHAIKPTKTGQQIEARIKDAFAKQGEAFNTVVDGMTGGKAPMSKAEIGEALRAQTEAAKKAGFARSEQLYDDVAAKITSPASANHTATFLKNLGDERAAMGEFEVLNRGAQTDQAIKQATAIVNDAQKGMSFDKLKQARSLIGKTAANETDPVMKGHLDSLYTSLTKDMEETALASGPEAKQAWQKANNQFRRLVDPEKGFGKGSVADAILNKDTDKVFDFVFNNRKNGGNQIAAARRAVIRSEGGKQAWDEGMGSIIHRLGTKTTEDGDVFDPTTFFKNWKKESFSDEAKNAMFKGTKNEQFQQDLDTLSRIADNMKRYNGFDNHSNTAKHQTVLETMNPLSRKNIYATAIGSAVYAADPITGLGPIALRAAGKGVQKGYKAYQGKLLTSPETVNWLANIGKAEMQKGGLKAHMTKLRGIGSSTKDQALAIAINEFVKDLGYFEDDN</sequence>
<comment type="caution">
    <text evidence="1">The sequence shown here is derived from an EMBL/GenBank/DDBJ whole genome shotgun (WGS) entry which is preliminary data.</text>
</comment>
<evidence type="ECO:0000313" key="1">
    <source>
        <dbReference type="EMBL" id="MCZ4089067.1"/>
    </source>
</evidence>
<reference evidence="1" key="1">
    <citation type="submission" date="2022-10" db="EMBL/GenBank/DDBJ databases">
        <title>Whole genome sequencing of three plant growth promoting bacteria isolated from Vachellia tortilis subsp. raddiana in Morocco.</title>
        <authorList>
            <person name="Hnini M."/>
            <person name="Zouagui R."/>
            <person name="Zouagui H."/>
            <person name="Chemao Elfihri M.-W."/>
            <person name="Ibrahimi A."/>
            <person name="Sbabou L."/>
            <person name="Aurag J."/>
        </authorList>
    </citation>
    <scope>NUCLEOTIDE SEQUENCE</scope>
    <source>
        <strain evidence="1">LMR678</strain>
    </source>
</reference>
<dbReference type="Proteomes" id="UP001079430">
    <property type="component" value="Unassembled WGS sequence"/>
</dbReference>
<organism evidence="1 2">
    <name type="scientific">Sinorhizobium psoraleae</name>
    <dbReference type="NCBI Taxonomy" id="520838"/>
    <lineage>
        <taxon>Bacteria</taxon>
        <taxon>Pseudomonadati</taxon>
        <taxon>Pseudomonadota</taxon>
        <taxon>Alphaproteobacteria</taxon>
        <taxon>Hyphomicrobiales</taxon>
        <taxon>Rhizobiaceae</taxon>
        <taxon>Sinorhizobium/Ensifer group</taxon>
        <taxon>Sinorhizobium</taxon>
    </lineage>
</organism>